<feature type="non-terminal residue" evidence="1">
    <location>
        <position position="1"/>
    </location>
</feature>
<reference evidence="1" key="1">
    <citation type="submission" date="2015-12" db="EMBL/GenBank/DDBJ databases">
        <title>Update maize B73 reference genome by single molecule sequencing technologies.</title>
        <authorList>
            <consortium name="Maize Genome Sequencing Project"/>
            <person name="Ware D."/>
        </authorList>
    </citation>
    <scope>NUCLEOTIDE SEQUENCE</scope>
    <source>
        <tissue evidence="1">Seedling</tissue>
    </source>
</reference>
<sequence length="38" mass="4214">LEYKLCNDIPYSLTAANHQPRLVGESFVNLGEPNIPEA</sequence>
<protein>
    <submittedName>
        <fullName evidence="1">Uncharacterized protein</fullName>
    </submittedName>
</protein>
<evidence type="ECO:0000313" key="1">
    <source>
        <dbReference type="EMBL" id="AQK40663.1"/>
    </source>
</evidence>
<accession>A0A1D6IXN3</accession>
<dbReference type="AlphaFoldDB" id="A0A1D6IXN3"/>
<gene>
    <name evidence="1" type="ORF">ZEAMMB73_Zm00001d024101</name>
</gene>
<name>A0A1D6IXN3_MAIZE</name>
<organism evidence="1">
    <name type="scientific">Zea mays</name>
    <name type="common">Maize</name>
    <dbReference type="NCBI Taxonomy" id="4577"/>
    <lineage>
        <taxon>Eukaryota</taxon>
        <taxon>Viridiplantae</taxon>
        <taxon>Streptophyta</taxon>
        <taxon>Embryophyta</taxon>
        <taxon>Tracheophyta</taxon>
        <taxon>Spermatophyta</taxon>
        <taxon>Magnoliopsida</taxon>
        <taxon>Liliopsida</taxon>
        <taxon>Poales</taxon>
        <taxon>Poaceae</taxon>
        <taxon>PACMAD clade</taxon>
        <taxon>Panicoideae</taxon>
        <taxon>Andropogonodae</taxon>
        <taxon>Andropogoneae</taxon>
        <taxon>Tripsacinae</taxon>
        <taxon>Zea</taxon>
    </lineage>
</organism>
<dbReference type="EMBL" id="CM000786">
    <property type="protein sequence ID" value="AQK40663.1"/>
    <property type="molecule type" value="Genomic_DNA"/>
</dbReference>
<proteinExistence type="predicted"/>